<dbReference type="InterPro" id="IPR036420">
    <property type="entry name" value="BRCT_dom_sf"/>
</dbReference>
<name>A0A9P5PZS6_9AGAR</name>
<evidence type="ECO:0000259" key="1">
    <source>
        <dbReference type="PROSITE" id="PS50172"/>
    </source>
</evidence>
<evidence type="ECO:0000313" key="2">
    <source>
        <dbReference type="EMBL" id="KAF9075644.1"/>
    </source>
</evidence>
<dbReference type="EMBL" id="JADNRY010000009">
    <property type="protein sequence ID" value="KAF9075644.1"/>
    <property type="molecule type" value="Genomic_DNA"/>
</dbReference>
<sequence>LEGCTVFVDVWTSDGQDTSSLYADIAKNMGARIVKSVGPQCTHIVFMSGREKTVEQYFALDEARRPKAVGAAWVRDCKTAEKRLAEEGYAVDLE</sequence>
<proteinExistence type="predicted"/>
<organism evidence="2 3">
    <name type="scientific">Rhodocollybia butyracea</name>
    <dbReference type="NCBI Taxonomy" id="206335"/>
    <lineage>
        <taxon>Eukaryota</taxon>
        <taxon>Fungi</taxon>
        <taxon>Dikarya</taxon>
        <taxon>Basidiomycota</taxon>
        <taxon>Agaricomycotina</taxon>
        <taxon>Agaricomycetes</taxon>
        <taxon>Agaricomycetidae</taxon>
        <taxon>Agaricales</taxon>
        <taxon>Marasmiineae</taxon>
        <taxon>Omphalotaceae</taxon>
        <taxon>Rhodocollybia</taxon>
    </lineage>
</organism>
<feature type="domain" description="BRCT" evidence="1">
    <location>
        <begin position="1"/>
        <end position="91"/>
    </location>
</feature>
<dbReference type="Gene3D" id="3.40.50.10190">
    <property type="entry name" value="BRCT domain"/>
    <property type="match status" value="1"/>
</dbReference>
<comment type="caution">
    <text evidence="2">The sequence shown here is derived from an EMBL/GenBank/DDBJ whole genome shotgun (WGS) entry which is preliminary data.</text>
</comment>
<reference evidence="2" key="1">
    <citation type="submission" date="2020-11" db="EMBL/GenBank/DDBJ databases">
        <authorList>
            <consortium name="DOE Joint Genome Institute"/>
            <person name="Ahrendt S."/>
            <person name="Riley R."/>
            <person name="Andreopoulos W."/>
            <person name="Labutti K."/>
            <person name="Pangilinan J."/>
            <person name="Ruiz-Duenas F.J."/>
            <person name="Barrasa J.M."/>
            <person name="Sanchez-Garcia M."/>
            <person name="Camarero S."/>
            <person name="Miyauchi S."/>
            <person name="Serrano A."/>
            <person name="Linde D."/>
            <person name="Babiker R."/>
            <person name="Drula E."/>
            <person name="Ayuso-Fernandez I."/>
            <person name="Pacheco R."/>
            <person name="Padilla G."/>
            <person name="Ferreira P."/>
            <person name="Barriuso J."/>
            <person name="Kellner H."/>
            <person name="Castanera R."/>
            <person name="Alfaro M."/>
            <person name="Ramirez L."/>
            <person name="Pisabarro A.G."/>
            <person name="Kuo A."/>
            <person name="Tritt A."/>
            <person name="Lipzen A."/>
            <person name="He G."/>
            <person name="Yan M."/>
            <person name="Ng V."/>
            <person name="Cullen D."/>
            <person name="Martin F."/>
            <person name="Rosso M.-N."/>
            <person name="Henrissat B."/>
            <person name="Hibbett D."/>
            <person name="Martinez A.T."/>
            <person name="Grigoriev I.V."/>
        </authorList>
    </citation>
    <scope>NUCLEOTIDE SEQUENCE</scope>
    <source>
        <strain evidence="2">AH 40177</strain>
    </source>
</reference>
<dbReference type="AlphaFoldDB" id="A0A9P5PZS6"/>
<dbReference type="CDD" id="cd17716">
    <property type="entry name" value="BRCT_microcephalin_rpt1"/>
    <property type="match status" value="1"/>
</dbReference>
<feature type="non-terminal residue" evidence="2">
    <location>
        <position position="94"/>
    </location>
</feature>
<accession>A0A9P5PZS6</accession>
<dbReference type="OrthoDB" id="2384350at2759"/>
<feature type="non-terminal residue" evidence="2">
    <location>
        <position position="1"/>
    </location>
</feature>
<gene>
    <name evidence="2" type="ORF">BDP27DRAFT_1151973</name>
</gene>
<dbReference type="InterPro" id="IPR001357">
    <property type="entry name" value="BRCT_dom"/>
</dbReference>
<dbReference type="Proteomes" id="UP000772434">
    <property type="component" value="Unassembled WGS sequence"/>
</dbReference>
<keyword evidence="3" id="KW-1185">Reference proteome</keyword>
<dbReference type="SUPFAM" id="SSF52113">
    <property type="entry name" value="BRCT domain"/>
    <property type="match status" value="1"/>
</dbReference>
<evidence type="ECO:0000313" key="3">
    <source>
        <dbReference type="Proteomes" id="UP000772434"/>
    </source>
</evidence>
<dbReference type="Pfam" id="PF00533">
    <property type="entry name" value="BRCT"/>
    <property type="match status" value="1"/>
</dbReference>
<dbReference type="PROSITE" id="PS50172">
    <property type="entry name" value="BRCT"/>
    <property type="match status" value="1"/>
</dbReference>
<protein>
    <recommendedName>
        <fullName evidence="1">BRCT domain-containing protein</fullName>
    </recommendedName>
</protein>